<reference evidence="2" key="1">
    <citation type="journal article" date="2008" name="Nature">
        <title>The amphioxus genome and the evolution of the chordate karyotype.</title>
        <authorList>
            <consortium name="US DOE Joint Genome Institute (JGI-PGF)"/>
            <person name="Putnam N.H."/>
            <person name="Butts T."/>
            <person name="Ferrier D.E.K."/>
            <person name="Furlong R.F."/>
            <person name="Hellsten U."/>
            <person name="Kawashima T."/>
            <person name="Robinson-Rechavi M."/>
            <person name="Shoguchi E."/>
            <person name="Terry A."/>
            <person name="Yu J.-K."/>
            <person name="Benito-Gutierrez E.L."/>
            <person name="Dubchak I."/>
            <person name="Garcia-Fernandez J."/>
            <person name="Gibson-Brown J.J."/>
            <person name="Grigoriev I.V."/>
            <person name="Horton A.C."/>
            <person name="de Jong P.J."/>
            <person name="Jurka J."/>
            <person name="Kapitonov V.V."/>
            <person name="Kohara Y."/>
            <person name="Kuroki Y."/>
            <person name="Lindquist E."/>
            <person name="Lucas S."/>
            <person name="Osoegawa K."/>
            <person name="Pennacchio L.A."/>
            <person name="Salamov A.A."/>
            <person name="Satou Y."/>
            <person name="Sauka-Spengler T."/>
            <person name="Schmutz J."/>
            <person name="Shin-I T."/>
            <person name="Toyoda A."/>
            <person name="Bronner-Fraser M."/>
            <person name="Fujiyama A."/>
            <person name="Holland L.Z."/>
            <person name="Holland P.W.H."/>
            <person name="Satoh N."/>
            <person name="Rokhsar D.S."/>
        </authorList>
    </citation>
    <scope>NUCLEOTIDE SEQUENCE [LARGE SCALE GENOMIC DNA]</scope>
    <source>
        <strain evidence="2">S238N-H82</strain>
        <tissue evidence="2">Testes</tissue>
    </source>
</reference>
<dbReference type="InParanoid" id="C3YXP5"/>
<evidence type="ECO:0000256" key="1">
    <source>
        <dbReference type="SAM" id="SignalP"/>
    </source>
</evidence>
<gene>
    <name evidence="2" type="ORF">BRAFLDRAFT_74481</name>
</gene>
<name>C3YXP5_BRAFL</name>
<protein>
    <submittedName>
        <fullName evidence="2">Uncharacterized protein</fullName>
    </submittedName>
</protein>
<organism>
    <name type="scientific">Branchiostoma floridae</name>
    <name type="common">Florida lancelet</name>
    <name type="synonym">Amphioxus</name>
    <dbReference type="NCBI Taxonomy" id="7739"/>
    <lineage>
        <taxon>Eukaryota</taxon>
        <taxon>Metazoa</taxon>
        <taxon>Chordata</taxon>
        <taxon>Cephalochordata</taxon>
        <taxon>Leptocardii</taxon>
        <taxon>Amphioxiformes</taxon>
        <taxon>Branchiostomatidae</taxon>
        <taxon>Branchiostoma</taxon>
    </lineage>
</organism>
<evidence type="ECO:0000313" key="2">
    <source>
        <dbReference type="EMBL" id="EEN54854.1"/>
    </source>
</evidence>
<feature type="chain" id="PRO_5002933973" evidence="1">
    <location>
        <begin position="20"/>
        <end position="135"/>
    </location>
</feature>
<keyword evidence="1" id="KW-0732">Signal</keyword>
<dbReference type="AlphaFoldDB" id="C3YXP5"/>
<sequence>MPSLLHTQSLSLLASRVLCADCLKKWPETLDHTRLCLSRLLAAEHRLKTPQQVRIKHEDIREESVSQAQTTKEKANRHELTVHRDKVLTYALGLPYRRCISHPFITLNRALNTDSIIATLISRCGHSGNDVKARK</sequence>
<accession>C3YXP5</accession>
<dbReference type="EMBL" id="GG666563">
    <property type="protein sequence ID" value="EEN54854.1"/>
    <property type="molecule type" value="Genomic_DNA"/>
</dbReference>
<feature type="signal peptide" evidence="1">
    <location>
        <begin position="1"/>
        <end position="19"/>
    </location>
</feature>
<proteinExistence type="predicted"/>